<evidence type="ECO:0000256" key="1">
    <source>
        <dbReference type="SAM" id="MobiDB-lite"/>
    </source>
</evidence>
<evidence type="ECO:0000313" key="2">
    <source>
        <dbReference type="EMBL" id="CAK8990011.1"/>
    </source>
</evidence>
<feature type="region of interest" description="Disordered" evidence="1">
    <location>
        <begin position="111"/>
        <end position="133"/>
    </location>
</feature>
<dbReference type="Proteomes" id="UP001642464">
    <property type="component" value="Unassembled WGS sequence"/>
</dbReference>
<reference evidence="2 3" key="1">
    <citation type="submission" date="2024-02" db="EMBL/GenBank/DDBJ databases">
        <authorList>
            <person name="Chen Y."/>
            <person name="Shah S."/>
            <person name="Dougan E. K."/>
            <person name="Thang M."/>
            <person name="Chan C."/>
        </authorList>
    </citation>
    <scope>NUCLEOTIDE SEQUENCE [LARGE SCALE GENOMIC DNA]</scope>
</reference>
<evidence type="ECO:0000313" key="3">
    <source>
        <dbReference type="Proteomes" id="UP001642464"/>
    </source>
</evidence>
<proteinExistence type="predicted"/>
<comment type="caution">
    <text evidence="2">The sequence shown here is derived from an EMBL/GenBank/DDBJ whole genome shotgun (WGS) entry which is preliminary data.</text>
</comment>
<organism evidence="2 3">
    <name type="scientific">Durusdinium trenchii</name>
    <dbReference type="NCBI Taxonomy" id="1381693"/>
    <lineage>
        <taxon>Eukaryota</taxon>
        <taxon>Sar</taxon>
        <taxon>Alveolata</taxon>
        <taxon>Dinophyceae</taxon>
        <taxon>Suessiales</taxon>
        <taxon>Symbiodiniaceae</taxon>
        <taxon>Durusdinium</taxon>
    </lineage>
</organism>
<accession>A0ABP0HII2</accession>
<sequence length="946" mass="104512">MGAESESHADPALTAGLGGFDDAAHKRHCSLKHCPRCKFICNRERWLKLCPWLDTKFDFETRLWGVGCKVCNQLLEQKPEVMQRFSHHRHHFAQYAVRDKNLSMDRFKKHQESPAHRTAAQMGSDPSAGIGLEDGDGNVPTSAEWLAVLKHTEPSRLTLDVSCAGEKKKCAMMRYCLAEGHRAQQPEFLAGALCISLQQDARGNRFLHRFKATNEKLEVMEGVIHLQKQVGTVDLPGAVGIRQASVKALEAFCTTGSPPSYGGLLPGAGQAATFHESSFRSIVPRIEAMAADAAADEQLALREMASIGGPSPVELKDTLIQTLPSLKVLAKDRAHAAQRLLSRPWKADPFLKDIILQLVEKQHSVARLIVNSQQIKELYNDFRSKSKEPVKISKAVKDLAWAPQRYSSEAKVLARLVLTWDSVLGVLTAVPTIRGPRSPEGQACLETLRFLDPEKVLQLGMLADSALELHRVVRSFDADDFDEAELPQELDLYRSTLERLFIDGLCLQVPGMTKLMMGYLEKPRNLLVADAWKKAVGSASKSMASYTTEALVPVLARLGAWSCSSSSVERGFGTALAAKQLGQGQDEHVVSEESILIIQQDILRGKAADELDLKDNIMRAKAIWAPKALKDGEAGFLQGREMVTQQLAASSSSDIAALKTEKTSAAEILQYFGEKQMKEIAFSEAKKSKALVEQLLLKVLPQDQTTPELTAAAEEYCRRAQQNQRENTNNQKLAQKRVSQKEARWCRQGTMRMFSKVHSTHVFVEVLSLSLHQAAWTEEALIYGPDRGVPMTAARIFVANDPNNCTSHMKFVGGLLGGIAATPQFVESKGKDGICVAYKAAIVTVRRVFVTPLFMGSHTAICRDLLEILKIAECKWQLMRQAELDQFVQKLTQAKARQVIMFHGPAEAALFPASTHRFSSVEEAVVDPVICSVDLSRSRTGICPAY</sequence>
<dbReference type="EMBL" id="CAXAMM010001020">
    <property type="protein sequence ID" value="CAK8990011.1"/>
    <property type="molecule type" value="Genomic_DNA"/>
</dbReference>
<keyword evidence="3" id="KW-1185">Reference proteome</keyword>
<gene>
    <name evidence="2" type="ORF">SCF082_LOCUS2072</name>
</gene>
<name>A0ABP0HII2_9DINO</name>
<protein>
    <submittedName>
        <fullName evidence="2">Uncharacterized protein</fullName>
    </submittedName>
</protein>